<evidence type="ECO:0000259" key="3">
    <source>
        <dbReference type="PROSITE" id="PS50977"/>
    </source>
</evidence>
<feature type="DNA-binding region" description="H-T-H motif" evidence="2">
    <location>
        <begin position="29"/>
        <end position="48"/>
    </location>
</feature>
<protein>
    <submittedName>
        <fullName evidence="4">TetR/AcrR family transcriptional regulator</fullName>
    </submittedName>
</protein>
<dbReference type="InterPro" id="IPR036271">
    <property type="entry name" value="Tet_transcr_reg_TetR-rel_C_sf"/>
</dbReference>
<dbReference type="PROSITE" id="PS50977">
    <property type="entry name" value="HTH_TETR_2"/>
    <property type="match status" value="1"/>
</dbReference>
<gene>
    <name evidence="4" type="ORF">GCM10009107_50980</name>
</gene>
<dbReference type="Proteomes" id="UP001500279">
    <property type="component" value="Unassembled WGS sequence"/>
</dbReference>
<dbReference type="PANTHER" id="PTHR30055">
    <property type="entry name" value="HTH-TYPE TRANSCRIPTIONAL REGULATOR RUTR"/>
    <property type="match status" value="1"/>
</dbReference>
<name>A0ABN1KEW0_9BURK</name>
<dbReference type="PANTHER" id="PTHR30055:SF119">
    <property type="entry name" value="NALC"/>
    <property type="match status" value="1"/>
</dbReference>
<dbReference type="InterPro" id="IPR001647">
    <property type="entry name" value="HTH_TetR"/>
</dbReference>
<dbReference type="SUPFAM" id="SSF48498">
    <property type="entry name" value="Tetracyclin repressor-like, C-terminal domain"/>
    <property type="match status" value="1"/>
</dbReference>
<proteinExistence type="predicted"/>
<evidence type="ECO:0000256" key="1">
    <source>
        <dbReference type="ARBA" id="ARBA00023125"/>
    </source>
</evidence>
<dbReference type="PRINTS" id="PR00455">
    <property type="entry name" value="HTHTETR"/>
</dbReference>
<evidence type="ECO:0000313" key="5">
    <source>
        <dbReference type="Proteomes" id="UP001500279"/>
    </source>
</evidence>
<dbReference type="Pfam" id="PF00440">
    <property type="entry name" value="TetR_N"/>
    <property type="match status" value="1"/>
</dbReference>
<dbReference type="EMBL" id="BAAAEW010000042">
    <property type="protein sequence ID" value="GAA0764621.1"/>
    <property type="molecule type" value="Genomic_DNA"/>
</dbReference>
<reference evidence="4 5" key="1">
    <citation type="journal article" date="2019" name="Int. J. Syst. Evol. Microbiol.">
        <title>The Global Catalogue of Microorganisms (GCM) 10K type strain sequencing project: providing services to taxonomists for standard genome sequencing and annotation.</title>
        <authorList>
            <consortium name="The Broad Institute Genomics Platform"/>
            <consortium name="The Broad Institute Genome Sequencing Center for Infectious Disease"/>
            <person name="Wu L."/>
            <person name="Ma J."/>
        </authorList>
    </citation>
    <scope>NUCLEOTIDE SEQUENCE [LARGE SCALE GENOMIC DNA]</scope>
    <source>
        <strain evidence="4 5">JCM 15503</strain>
    </source>
</reference>
<dbReference type="SUPFAM" id="SSF46689">
    <property type="entry name" value="Homeodomain-like"/>
    <property type="match status" value="1"/>
</dbReference>
<organism evidence="4 5">
    <name type="scientific">Ideonella azotifigens</name>
    <dbReference type="NCBI Taxonomy" id="513160"/>
    <lineage>
        <taxon>Bacteria</taxon>
        <taxon>Pseudomonadati</taxon>
        <taxon>Pseudomonadota</taxon>
        <taxon>Betaproteobacteria</taxon>
        <taxon>Burkholderiales</taxon>
        <taxon>Sphaerotilaceae</taxon>
        <taxon>Ideonella</taxon>
    </lineage>
</organism>
<keyword evidence="1 2" id="KW-0238">DNA-binding</keyword>
<dbReference type="InterPro" id="IPR039536">
    <property type="entry name" value="TetR_C_Proteobacteria"/>
</dbReference>
<sequence length="214" mass="23584">MKVRTEARRSAIVLAAAELFQEVGYERASMNELARRFGGSKATLYGYFPSKEALFVAVVETLATANLADAVDDLAQVDEKSIPLKEQLTRFGERMLHVLVNDEKAIAVYRMVVAESGHSVVGQLFHESGPAQSIEAIAKLVSAAMAREELRRTDPKVMAQQFFALLTAEINNRVFQNPPPPVSETEVRAKVHRAVEMFLMGAVPRQGKAEQAGR</sequence>
<accession>A0ABN1KEW0</accession>
<dbReference type="Pfam" id="PF14246">
    <property type="entry name" value="TetR_C_7"/>
    <property type="match status" value="1"/>
</dbReference>
<dbReference type="InterPro" id="IPR050109">
    <property type="entry name" value="HTH-type_TetR-like_transc_reg"/>
</dbReference>
<dbReference type="InterPro" id="IPR009057">
    <property type="entry name" value="Homeodomain-like_sf"/>
</dbReference>
<feature type="domain" description="HTH tetR-type" evidence="3">
    <location>
        <begin position="6"/>
        <end position="66"/>
    </location>
</feature>
<dbReference type="RefSeq" id="WP_141286851.1">
    <property type="nucleotide sequence ID" value="NZ_BAAAEW010000042.1"/>
</dbReference>
<evidence type="ECO:0000313" key="4">
    <source>
        <dbReference type="EMBL" id="GAA0764621.1"/>
    </source>
</evidence>
<evidence type="ECO:0000256" key="2">
    <source>
        <dbReference type="PROSITE-ProRule" id="PRU00335"/>
    </source>
</evidence>
<dbReference type="Gene3D" id="1.10.357.10">
    <property type="entry name" value="Tetracycline Repressor, domain 2"/>
    <property type="match status" value="1"/>
</dbReference>
<keyword evidence="5" id="KW-1185">Reference proteome</keyword>
<comment type="caution">
    <text evidence="4">The sequence shown here is derived from an EMBL/GenBank/DDBJ whole genome shotgun (WGS) entry which is preliminary data.</text>
</comment>